<gene>
    <name evidence="2" type="ORF">CSOJ01_14626</name>
</gene>
<protein>
    <submittedName>
        <fullName evidence="2">Uncharacterized protein</fullName>
    </submittedName>
</protein>
<reference evidence="2 3" key="1">
    <citation type="journal article" date="2020" name="Phytopathology">
        <title>Genome Sequence Resources of Colletotrichum truncatum, C. plurivorum, C. musicola, and C. sojae: Four Species Pathogenic to Soybean (Glycine max).</title>
        <authorList>
            <person name="Rogerio F."/>
            <person name="Boufleur T.R."/>
            <person name="Ciampi-Guillardi M."/>
            <person name="Sukno S.A."/>
            <person name="Thon M.R."/>
            <person name="Massola Junior N.S."/>
            <person name="Baroncelli R."/>
        </authorList>
    </citation>
    <scope>NUCLEOTIDE SEQUENCE [LARGE SCALE GENOMIC DNA]</scope>
    <source>
        <strain evidence="2 3">LFN0009</strain>
    </source>
</reference>
<feature type="compositionally biased region" description="Basic and acidic residues" evidence="1">
    <location>
        <begin position="28"/>
        <end position="45"/>
    </location>
</feature>
<proteinExistence type="predicted"/>
<dbReference type="EMBL" id="WIGN01000510">
    <property type="protein sequence ID" value="KAF6790050.1"/>
    <property type="molecule type" value="Genomic_DNA"/>
</dbReference>
<sequence>MAGSSFHVISNRRLRRWQRGVERAAGQRSDEGPSRHGSMDERCPEGEPSVPLRMNLVARSALTERERVGGGQAAGDGLIGTDASLGWCRCAHRGFGAETVDKWTRTREGGRAEKGKKEKRERGCATV</sequence>
<feature type="region of interest" description="Disordered" evidence="1">
    <location>
        <begin position="17"/>
        <end position="49"/>
    </location>
</feature>
<evidence type="ECO:0000256" key="1">
    <source>
        <dbReference type="SAM" id="MobiDB-lite"/>
    </source>
</evidence>
<organism evidence="2 3">
    <name type="scientific">Colletotrichum sojae</name>
    <dbReference type="NCBI Taxonomy" id="2175907"/>
    <lineage>
        <taxon>Eukaryota</taxon>
        <taxon>Fungi</taxon>
        <taxon>Dikarya</taxon>
        <taxon>Ascomycota</taxon>
        <taxon>Pezizomycotina</taxon>
        <taxon>Sordariomycetes</taxon>
        <taxon>Hypocreomycetidae</taxon>
        <taxon>Glomerellales</taxon>
        <taxon>Glomerellaceae</taxon>
        <taxon>Colletotrichum</taxon>
        <taxon>Colletotrichum orchidearum species complex</taxon>
    </lineage>
</organism>
<comment type="caution">
    <text evidence="2">The sequence shown here is derived from an EMBL/GenBank/DDBJ whole genome shotgun (WGS) entry which is preliminary data.</text>
</comment>
<dbReference type="Proteomes" id="UP000652219">
    <property type="component" value="Unassembled WGS sequence"/>
</dbReference>
<keyword evidence="3" id="KW-1185">Reference proteome</keyword>
<feature type="region of interest" description="Disordered" evidence="1">
    <location>
        <begin position="105"/>
        <end position="127"/>
    </location>
</feature>
<evidence type="ECO:0000313" key="2">
    <source>
        <dbReference type="EMBL" id="KAF6790050.1"/>
    </source>
</evidence>
<evidence type="ECO:0000313" key="3">
    <source>
        <dbReference type="Proteomes" id="UP000652219"/>
    </source>
</evidence>
<accession>A0A8H6MJP8</accession>
<dbReference type="AlphaFoldDB" id="A0A8H6MJP8"/>
<name>A0A8H6MJP8_9PEZI</name>